<proteinExistence type="predicted"/>
<comment type="caution">
    <text evidence="1">The sequence shown here is derived from an EMBL/GenBank/DDBJ whole genome shotgun (WGS) entry which is preliminary data.</text>
</comment>
<reference evidence="1" key="1">
    <citation type="submission" date="2023-01" db="EMBL/GenBank/DDBJ databases">
        <title>Genome assembly of the deep-sea coral Lophelia pertusa.</title>
        <authorList>
            <person name="Herrera S."/>
            <person name="Cordes E."/>
        </authorList>
    </citation>
    <scope>NUCLEOTIDE SEQUENCE</scope>
    <source>
        <strain evidence="1">USNM1676648</strain>
        <tissue evidence="1">Polyp</tissue>
    </source>
</reference>
<dbReference type="EMBL" id="MU825887">
    <property type="protein sequence ID" value="KAJ7384378.1"/>
    <property type="molecule type" value="Genomic_DNA"/>
</dbReference>
<name>A0A9W9ZME6_9CNID</name>
<dbReference type="Proteomes" id="UP001163046">
    <property type="component" value="Unassembled WGS sequence"/>
</dbReference>
<organism evidence="1 2">
    <name type="scientific">Desmophyllum pertusum</name>
    <dbReference type="NCBI Taxonomy" id="174260"/>
    <lineage>
        <taxon>Eukaryota</taxon>
        <taxon>Metazoa</taxon>
        <taxon>Cnidaria</taxon>
        <taxon>Anthozoa</taxon>
        <taxon>Hexacorallia</taxon>
        <taxon>Scleractinia</taxon>
        <taxon>Caryophylliina</taxon>
        <taxon>Caryophylliidae</taxon>
        <taxon>Desmophyllum</taxon>
    </lineage>
</organism>
<gene>
    <name evidence="1" type="ORF">OS493_021785</name>
</gene>
<protein>
    <submittedName>
        <fullName evidence="1">Uncharacterized protein</fullName>
    </submittedName>
</protein>
<sequence length="150" mass="16639">MNEFGNITLYNLFGVDGTILPETARHEAHDRLSAKCRGNGGVSICRPPLGITGGDISLCCDSRISLISFFVTWFSSPSCPPLCRNCLAIPRFFSSWTIFASVNSFMSLSMRLTLTLTEFSSSSRSFLSFRVDRFSLESFDLFVSGLQRHG</sequence>
<dbReference type="AlphaFoldDB" id="A0A9W9ZME6"/>
<accession>A0A9W9ZME6</accession>
<keyword evidence="2" id="KW-1185">Reference proteome</keyword>
<evidence type="ECO:0000313" key="1">
    <source>
        <dbReference type="EMBL" id="KAJ7384378.1"/>
    </source>
</evidence>
<evidence type="ECO:0000313" key="2">
    <source>
        <dbReference type="Proteomes" id="UP001163046"/>
    </source>
</evidence>